<protein>
    <recommendedName>
        <fullName evidence="1">Methyltransferase domain-containing protein</fullName>
    </recommendedName>
</protein>
<proteinExistence type="predicted"/>
<name>A0ABZ2SL19_9ENTE</name>
<gene>
    <name evidence="2" type="ORF">DOK78_000866</name>
</gene>
<organism evidence="2 3">
    <name type="scientific">Candidatus Enterococcus lowellii</name>
    <dbReference type="NCBI Taxonomy" id="2230877"/>
    <lineage>
        <taxon>Bacteria</taxon>
        <taxon>Bacillati</taxon>
        <taxon>Bacillota</taxon>
        <taxon>Bacilli</taxon>
        <taxon>Lactobacillales</taxon>
        <taxon>Enterococcaceae</taxon>
        <taxon>Enterococcus</taxon>
    </lineage>
</organism>
<accession>A0ABZ2SL19</accession>
<evidence type="ECO:0000259" key="1">
    <source>
        <dbReference type="Pfam" id="PF13649"/>
    </source>
</evidence>
<dbReference type="SUPFAM" id="SSF53335">
    <property type="entry name" value="S-adenosyl-L-methionine-dependent methyltransferases"/>
    <property type="match status" value="1"/>
</dbReference>
<dbReference type="Proteomes" id="UP000664701">
    <property type="component" value="Chromosome"/>
</dbReference>
<dbReference type="InterPro" id="IPR041698">
    <property type="entry name" value="Methyltransf_25"/>
</dbReference>
<evidence type="ECO:0000313" key="3">
    <source>
        <dbReference type="Proteomes" id="UP000664701"/>
    </source>
</evidence>
<evidence type="ECO:0000313" key="2">
    <source>
        <dbReference type="EMBL" id="WYJ76240.1"/>
    </source>
</evidence>
<dbReference type="RefSeq" id="WP_207942497.1">
    <property type="nucleotide sequence ID" value="NZ_CP147251.1"/>
</dbReference>
<dbReference type="Gene3D" id="2.20.25.110">
    <property type="entry name" value="S-adenosyl-L-methionine-dependent methyltransferases"/>
    <property type="match status" value="1"/>
</dbReference>
<dbReference type="EMBL" id="CP147251">
    <property type="protein sequence ID" value="WYJ76240.1"/>
    <property type="molecule type" value="Genomic_DNA"/>
</dbReference>
<dbReference type="InterPro" id="IPR029063">
    <property type="entry name" value="SAM-dependent_MTases_sf"/>
</dbReference>
<reference evidence="2 3" key="1">
    <citation type="submission" date="2024-03" db="EMBL/GenBank/DDBJ databases">
        <title>The Genome Sequence of Enterococcus sp. DIV2402.</title>
        <authorList>
            <consortium name="The Broad Institute Genomics Platform"/>
            <consortium name="The Broad Institute Microbial Omics Core"/>
            <consortium name="The Broad Institute Genomic Center for Infectious Diseases"/>
            <person name="Earl A."/>
            <person name="Manson A."/>
            <person name="Gilmore M."/>
            <person name="Schwartman J."/>
            <person name="Shea T."/>
            <person name="Abouelleil A."/>
            <person name="Cao P."/>
            <person name="Chapman S."/>
            <person name="Cusick C."/>
            <person name="Young S."/>
            <person name="Neafsey D."/>
            <person name="Nusbaum C."/>
            <person name="Birren B."/>
        </authorList>
    </citation>
    <scope>NUCLEOTIDE SEQUENCE [LARGE SCALE GENOMIC DNA]</scope>
    <source>
        <strain evidence="2 3">DIV2402</strain>
    </source>
</reference>
<dbReference type="Gene3D" id="3.40.50.150">
    <property type="entry name" value="Vaccinia Virus protein VP39"/>
    <property type="match status" value="1"/>
</dbReference>
<keyword evidence="3" id="KW-1185">Reference proteome</keyword>
<sequence>MFKEYGRLSTLLYEHTKPIGTSLDGDVEYYFEKLKNVSGPILEAGVGTGRMLIPLLKKGLDVDGVDLSNEMLVQCHTNLTKHEVTANIYQQDLLKLAMPRKYQAIIMPTGSFCLLSRDSIKDILFNFFSHLEDGGKLIVDLEMPIGFTEEKISQSHFLLDQDKGIIMTNFNETIDWFNQKTVSLSKYELVENGQVTQTEYSHFTMYWYGLNEFEMLLSLVGFVEIEREVGYGTDASEIITYIATKK</sequence>
<feature type="domain" description="Methyltransferase" evidence="1">
    <location>
        <begin position="41"/>
        <end position="135"/>
    </location>
</feature>
<dbReference type="CDD" id="cd02440">
    <property type="entry name" value="AdoMet_MTases"/>
    <property type="match status" value="1"/>
</dbReference>
<dbReference type="Pfam" id="PF13649">
    <property type="entry name" value="Methyltransf_25"/>
    <property type="match status" value="1"/>
</dbReference>